<proteinExistence type="predicted"/>
<organism evidence="9 10">
    <name type="scientific">Actinoallomurus acaciae</name>
    <dbReference type="NCBI Taxonomy" id="502577"/>
    <lineage>
        <taxon>Bacteria</taxon>
        <taxon>Bacillati</taxon>
        <taxon>Actinomycetota</taxon>
        <taxon>Actinomycetes</taxon>
        <taxon>Streptosporangiales</taxon>
        <taxon>Thermomonosporaceae</taxon>
        <taxon>Actinoallomurus</taxon>
    </lineage>
</organism>
<comment type="caution">
    <text evidence="9">The sequence shown here is derived from an EMBL/GenBank/DDBJ whole genome shotgun (WGS) entry which is preliminary data.</text>
</comment>
<keyword evidence="3 9" id="KW-0808">Transferase</keyword>
<dbReference type="InterPro" id="IPR008271">
    <property type="entry name" value="Ser/Thr_kinase_AS"/>
</dbReference>
<reference evidence="9 10" key="1">
    <citation type="submission" date="2024-09" db="EMBL/GenBank/DDBJ databases">
        <authorList>
            <person name="Sun Q."/>
            <person name="Mori K."/>
        </authorList>
    </citation>
    <scope>NUCLEOTIDE SEQUENCE [LARGE SCALE GENOMIC DNA]</scope>
    <source>
        <strain evidence="9 10">TBRC 0563</strain>
    </source>
</reference>
<dbReference type="InterPro" id="IPR017441">
    <property type="entry name" value="Protein_kinase_ATP_BS"/>
</dbReference>
<dbReference type="Pfam" id="PF00069">
    <property type="entry name" value="Pkinase"/>
    <property type="match status" value="1"/>
</dbReference>
<evidence type="ECO:0000256" key="1">
    <source>
        <dbReference type="ARBA" id="ARBA00012513"/>
    </source>
</evidence>
<dbReference type="RefSeq" id="WP_378213514.1">
    <property type="nucleotide sequence ID" value="NZ_JBHLZP010001009.1"/>
</dbReference>
<evidence type="ECO:0000313" key="9">
    <source>
        <dbReference type="EMBL" id="MFB9840289.1"/>
    </source>
</evidence>
<dbReference type="SMART" id="SM00220">
    <property type="entry name" value="S_TKc"/>
    <property type="match status" value="1"/>
</dbReference>
<keyword evidence="4 7" id="KW-0547">Nucleotide-binding</keyword>
<evidence type="ECO:0000256" key="7">
    <source>
        <dbReference type="PROSITE-ProRule" id="PRU10141"/>
    </source>
</evidence>
<dbReference type="InterPro" id="IPR011009">
    <property type="entry name" value="Kinase-like_dom_sf"/>
</dbReference>
<dbReference type="Gene3D" id="1.10.510.10">
    <property type="entry name" value="Transferase(Phosphotransferase) domain 1"/>
    <property type="match status" value="1"/>
</dbReference>
<dbReference type="EC" id="2.7.11.1" evidence="1"/>
<dbReference type="PROSITE" id="PS00108">
    <property type="entry name" value="PROTEIN_KINASE_ST"/>
    <property type="match status" value="1"/>
</dbReference>
<protein>
    <recommendedName>
        <fullName evidence="1">non-specific serine/threonine protein kinase</fullName>
        <ecNumber evidence="1">2.7.11.1</ecNumber>
    </recommendedName>
</protein>
<evidence type="ECO:0000259" key="8">
    <source>
        <dbReference type="PROSITE" id="PS50011"/>
    </source>
</evidence>
<feature type="domain" description="Protein kinase" evidence="8">
    <location>
        <begin position="9"/>
        <end position="259"/>
    </location>
</feature>
<keyword evidence="2" id="KW-0723">Serine/threonine-protein kinase</keyword>
<name>A0ABV5Z1U9_9ACTN</name>
<keyword evidence="5 9" id="KW-0418">Kinase</keyword>
<dbReference type="PANTHER" id="PTHR43289:SF6">
    <property type="entry name" value="SERINE_THREONINE-PROTEIN KINASE NEKL-3"/>
    <property type="match status" value="1"/>
</dbReference>
<dbReference type="Gene3D" id="3.30.200.20">
    <property type="entry name" value="Phosphorylase Kinase, domain 1"/>
    <property type="match status" value="1"/>
</dbReference>
<dbReference type="Proteomes" id="UP001589627">
    <property type="component" value="Unassembled WGS sequence"/>
</dbReference>
<dbReference type="PANTHER" id="PTHR43289">
    <property type="entry name" value="MITOGEN-ACTIVATED PROTEIN KINASE KINASE KINASE 20-RELATED"/>
    <property type="match status" value="1"/>
</dbReference>
<feature type="non-terminal residue" evidence="9">
    <location>
        <position position="269"/>
    </location>
</feature>
<dbReference type="PROSITE" id="PS00107">
    <property type="entry name" value="PROTEIN_KINASE_ATP"/>
    <property type="match status" value="1"/>
</dbReference>
<dbReference type="SUPFAM" id="SSF56112">
    <property type="entry name" value="Protein kinase-like (PK-like)"/>
    <property type="match status" value="1"/>
</dbReference>
<feature type="binding site" evidence="7">
    <location>
        <position position="38"/>
    </location>
    <ligand>
        <name>ATP</name>
        <dbReference type="ChEBI" id="CHEBI:30616"/>
    </ligand>
</feature>
<evidence type="ECO:0000256" key="2">
    <source>
        <dbReference type="ARBA" id="ARBA00022527"/>
    </source>
</evidence>
<accession>A0ABV5Z1U9</accession>
<gene>
    <name evidence="9" type="ORF">ACFFNX_49900</name>
</gene>
<evidence type="ECO:0000256" key="6">
    <source>
        <dbReference type="ARBA" id="ARBA00022840"/>
    </source>
</evidence>
<sequence length="269" mass="28317">MTRVLAGRYRLSAQLGRGGMGAVWRADDQVLGRTVAVKELSLPTGITAERRAALCERAIREARVSSRLRHESIIGVHDVIAEDDRPWIVMELLAGRALDEAGPLPPHRVAEIGLAVLDALGVAHAEGVLHRDVKPGNIFLCDDGRVVLTDFGIATLAGDVSLTASGGLVGSPGYMAPERLRGDTAGPPSDLWSLGATLYAAAEGRSPFARRTVAGTLSAVLTEEPAPPHRSGPLGPLLMAMLARDPAHRPPPDAIRAFLRRVAGGEAPA</sequence>
<evidence type="ECO:0000313" key="10">
    <source>
        <dbReference type="Proteomes" id="UP001589627"/>
    </source>
</evidence>
<dbReference type="EMBL" id="JBHLZP010001009">
    <property type="protein sequence ID" value="MFB9840289.1"/>
    <property type="molecule type" value="Genomic_DNA"/>
</dbReference>
<evidence type="ECO:0000256" key="3">
    <source>
        <dbReference type="ARBA" id="ARBA00022679"/>
    </source>
</evidence>
<keyword evidence="10" id="KW-1185">Reference proteome</keyword>
<keyword evidence="6 7" id="KW-0067">ATP-binding</keyword>
<dbReference type="InterPro" id="IPR000719">
    <property type="entry name" value="Prot_kinase_dom"/>
</dbReference>
<dbReference type="GO" id="GO:0004674">
    <property type="term" value="F:protein serine/threonine kinase activity"/>
    <property type="evidence" value="ECO:0007669"/>
    <property type="project" value="UniProtKB-EC"/>
</dbReference>
<dbReference type="PROSITE" id="PS50011">
    <property type="entry name" value="PROTEIN_KINASE_DOM"/>
    <property type="match status" value="1"/>
</dbReference>
<dbReference type="CDD" id="cd14014">
    <property type="entry name" value="STKc_PknB_like"/>
    <property type="match status" value="1"/>
</dbReference>
<evidence type="ECO:0000256" key="4">
    <source>
        <dbReference type="ARBA" id="ARBA00022741"/>
    </source>
</evidence>
<evidence type="ECO:0000256" key="5">
    <source>
        <dbReference type="ARBA" id="ARBA00022777"/>
    </source>
</evidence>